<feature type="compositionally biased region" description="Basic and acidic residues" evidence="1">
    <location>
        <begin position="1385"/>
        <end position="1396"/>
    </location>
</feature>
<dbReference type="InterPro" id="IPR057567">
    <property type="entry name" value="TPR_TTI1_C"/>
</dbReference>
<dbReference type="Proteomes" id="UP000186817">
    <property type="component" value="Unassembled WGS sequence"/>
</dbReference>
<dbReference type="PROSITE" id="PS50020">
    <property type="entry name" value="WW_DOMAIN_2"/>
    <property type="match status" value="2"/>
</dbReference>
<dbReference type="PROSITE" id="PS01159">
    <property type="entry name" value="WW_DOMAIN_1"/>
    <property type="match status" value="1"/>
</dbReference>
<dbReference type="SUPFAM" id="SSF48371">
    <property type="entry name" value="ARM repeat"/>
    <property type="match status" value="1"/>
</dbReference>
<dbReference type="InterPro" id="IPR001202">
    <property type="entry name" value="WW_dom"/>
</dbReference>
<comment type="caution">
    <text evidence="3">The sequence shown here is derived from an EMBL/GenBank/DDBJ whole genome shotgun (WGS) entry which is preliminary data.</text>
</comment>
<accession>A0A1Q9CS10</accession>
<dbReference type="Gene3D" id="3.40.220.10">
    <property type="entry name" value="Leucine Aminopeptidase, subunit E, domain 1"/>
    <property type="match status" value="1"/>
</dbReference>
<feature type="region of interest" description="Disordered" evidence="1">
    <location>
        <begin position="1380"/>
        <end position="1399"/>
    </location>
</feature>
<sequence length="1893" mass="208746">MASACIQMCDPDPGVARDACKALLTLTPPLLSSPSQFDQVLAPVLARLSERPSPCSGLLEDTLKLLLILLESENGDLSERKQRVFPLVCERLLALLEDLLREDSVRTAQTEEMVLQILKASRVLIAGWYVSSGNSELPRVQLGYLAHLAIQLLSRGISSKGRPSRDQVISSVLVLQAMAEADAAADVLANFYPGVCTALVKLLLQAGKEFKVGFKIVILACRCLGEWICAVLGTSPTSELVAAAHKQTPLTLTELFRQHNKPDGEAHIASVREMKLPPRTRSKTVLPQLNRNSAWLEETSLQTSEALVTVLRQAEVAAETLWSEKPTVRLAFLDLCTAILKNCRRSVTGEAVEACFEVVLAGLSDESQAAREAATAFMLEVLDSGFGEEPSVQVRGRIVEWLDKLARDLSSASSKSEGARHMPKRLARLAGLLTFIEDAMKRGMGQIAWQAVPAAIVPQILEPAFQASSLEASSLQSLLRDERPLTSVPGSAVSNAEHLVKLFPYDLGDMSMAGQTSARLDAGELMGPSTQQEVHTWLLRAMKLAGGDVSLARKIKTVLGRLGRAAGIEGIMALIAEDAECGWHVEVQTLEDPFPLFPSHAITESQLASTKDTSKRRRIAAMFALAAFLDACEAGACAQPPAWLAIQLPGSAQTAADTADHKFVQLQVLCAHALMVSAMRSLALSGQPVHRQVKRLLKPLLEDLANASMVISTASHGTLTTLHGLLVEEGSLQASDCKVGALLASYADYLAGDVCFQLRFGTCGQQSLPLLLTAVVQHASLEMTPFLIDVVHALLTMVSASEKSLWVLRILACAVQRLALIICEKRLETAGSRFRSEDISQPKHVATAVSSFFSGALLPWKPPRRRDGFFLHDLGQLLDDDAEENTEENEATAQEVPSQACRKAKGRYDQERRVAASIVLWARHFLQSPDAVPRHLAHVAVIHGLTVLSTWVRDLLPHVHSVWQHMTSSFSDGVAMAALADSCVLLKHMARLSGDFIKRRFLSECWPGIWRSLKTTECAKTSQEWSSTMKMQWAALDALVFLAGDSSLVRGISLQLIALAIKFANPSAANSLRSLAWSLFQQMAKVDPDLLWMYVQALEPSRCGHCLDWHGSLLLEEVAGEDLLPEDRVRLKDMVDCEDCQPCCPRVALGVGGGLWSAALVRTGHEQCFYISKKELAFLEAHIAFNYGACRHAYYLTNWSHGLIALYLESQALTGNMSGRPCGVIQLRIVFDVERQVISGYGNTLGTVARGANCDTLGEEDGHGHCSRSQVQASTLCGRGSCTRKHPARFGMCLLAALRVTKGRKLKQDEETSSLSSNVQDQSRLAEVDAWLKDGAKVLIAVTNQGLEGPVARELQHYHAVASVVLSNRLYFRWSGEGRSPAVPRAEDAKHAEHSRGSCTSMSYSGEFTVRDLFSKPACKHFSSITDLLRCSCVLLLLGSRGDLRLLTGAMAMSGAEWEYEWSPEKKRYYYMDKVSGRSSWSRPAGCSVDLPDQPPQEDESIEPPPKPTDLPHGWRAVLDRRPQVNRYFYYKVSKPQERTWYKPLPQLEPDPDDHQEGHVHRVNSGNADSANKTRRFQMFKRPLQHIRAERAESHKLKMITELVEDIWRANQDLLARSDHISVPVSRKVHYKEVHQALHDKTVQSFDRAPKVTFAEASLASAAKLFHEQDKSRKICVVNCTSGEFPPVTHLLSLETEMYCQTPNLLPSLQRTKPQVLSPFGPKACQKNDMSNFSDVIYSPECIIARGGIVEEFELYPEDRQAVIPVLSSAAPLSEDQLQYKDKAQEERLLQETLTSIFVSPVLRNPQTTTLILGAWGCEKHLSPEPTFVATKLAELLSGKLVENVRVGWLYNEVHFCFPEHVSGISDSSAHDDADLEIFRRVFNQFKINHSEL</sequence>
<dbReference type="OrthoDB" id="2985014at2759"/>
<reference evidence="3 4" key="1">
    <citation type="submission" date="2016-02" db="EMBL/GenBank/DDBJ databases">
        <title>Genome analysis of coral dinoflagellate symbionts highlights evolutionary adaptations to a symbiotic lifestyle.</title>
        <authorList>
            <person name="Aranda M."/>
            <person name="Li Y."/>
            <person name="Liew Y.J."/>
            <person name="Baumgarten S."/>
            <person name="Simakov O."/>
            <person name="Wilson M."/>
            <person name="Piel J."/>
            <person name="Ashoor H."/>
            <person name="Bougouffa S."/>
            <person name="Bajic V.B."/>
            <person name="Ryu T."/>
            <person name="Ravasi T."/>
            <person name="Bayer T."/>
            <person name="Micklem G."/>
            <person name="Kim H."/>
            <person name="Bhak J."/>
            <person name="Lajeunesse T.C."/>
            <person name="Voolstra C.R."/>
        </authorList>
    </citation>
    <scope>NUCLEOTIDE SEQUENCE [LARGE SCALE GENOMIC DNA]</scope>
    <source>
        <strain evidence="3 4">CCMP2467</strain>
    </source>
</reference>
<proteinExistence type="predicted"/>
<feature type="region of interest" description="Disordered" evidence="1">
    <location>
        <begin position="1480"/>
        <end position="1514"/>
    </location>
</feature>
<dbReference type="SMART" id="SM00456">
    <property type="entry name" value="WW"/>
    <property type="match status" value="2"/>
</dbReference>
<name>A0A1Q9CS10_SYMMI</name>
<feature type="domain" description="WW" evidence="2">
    <location>
        <begin position="1509"/>
        <end position="1546"/>
    </location>
</feature>
<evidence type="ECO:0000256" key="1">
    <source>
        <dbReference type="SAM" id="MobiDB-lite"/>
    </source>
</evidence>
<dbReference type="GO" id="GO:0005737">
    <property type="term" value="C:cytoplasm"/>
    <property type="evidence" value="ECO:0007669"/>
    <property type="project" value="TreeGrafter"/>
</dbReference>
<dbReference type="InterPro" id="IPR016024">
    <property type="entry name" value="ARM-type_fold"/>
</dbReference>
<dbReference type="InterPro" id="IPR052587">
    <property type="entry name" value="TELO2-interacting_protein_1"/>
</dbReference>
<dbReference type="OMA" id="MASACIQ"/>
<dbReference type="PANTHER" id="PTHR18460">
    <property type="entry name" value="TEL2 INTERACTING PROTEIN 1 TTI1 FAMILY MEMBER"/>
    <property type="match status" value="1"/>
</dbReference>
<feature type="domain" description="WW" evidence="2">
    <location>
        <begin position="1458"/>
        <end position="1486"/>
    </location>
</feature>
<dbReference type="Pfam" id="PF24173">
    <property type="entry name" value="TPR_TTI1_N"/>
    <property type="match status" value="1"/>
</dbReference>
<dbReference type="CDD" id="cd00201">
    <property type="entry name" value="WW"/>
    <property type="match status" value="1"/>
</dbReference>
<gene>
    <name evidence="3" type="ORF">AK812_SmicGene33267</name>
</gene>
<feature type="region of interest" description="Disordered" evidence="1">
    <location>
        <begin position="1551"/>
        <end position="1573"/>
    </location>
</feature>
<evidence type="ECO:0000259" key="2">
    <source>
        <dbReference type="PROSITE" id="PS50020"/>
    </source>
</evidence>
<dbReference type="EMBL" id="LSRX01000960">
    <property type="protein sequence ID" value="OLP85709.1"/>
    <property type="molecule type" value="Genomic_DNA"/>
</dbReference>
<dbReference type="PANTHER" id="PTHR18460:SF3">
    <property type="entry name" value="TELO2-INTERACTING PROTEIN 1 HOMOLOG"/>
    <property type="match status" value="1"/>
</dbReference>
<dbReference type="Gene3D" id="2.20.70.10">
    <property type="match status" value="1"/>
</dbReference>
<dbReference type="InterPro" id="IPR043472">
    <property type="entry name" value="Macro_dom-like"/>
</dbReference>
<organism evidence="3 4">
    <name type="scientific">Symbiodinium microadriaticum</name>
    <name type="common">Dinoflagellate</name>
    <name type="synonym">Zooxanthella microadriatica</name>
    <dbReference type="NCBI Taxonomy" id="2951"/>
    <lineage>
        <taxon>Eukaryota</taxon>
        <taxon>Sar</taxon>
        <taxon>Alveolata</taxon>
        <taxon>Dinophyceae</taxon>
        <taxon>Suessiales</taxon>
        <taxon>Symbiodiniaceae</taxon>
        <taxon>Symbiodinium</taxon>
    </lineage>
</organism>
<evidence type="ECO:0000313" key="4">
    <source>
        <dbReference type="Proteomes" id="UP000186817"/>
    </source>
</evidence>
<protein>
    <recommendedName>
        <fullName evidence="2">WW domain-containing protein</fullName>
    </recommendedName>
</protein>
<keyword evidence="4" id="KW-1185">Reference proteome</keyword>
<dbReference type="Pfam" id="PF24181">
    <property type="entry name" value="TPR_TTI1_C"/>
    <property type="match status" value="1"/>
</dbReference>
<dbReference type="InterPro" id="IPR057566">
    <property type="entry name" value="TPR_TTI1_N"/>
</dbReference>
<evidence type="ECO:0000313" key="3">
    <source>
        <dbReference type="EMBL" id="OLP85709.1"/>
    </source>
</evidence>